<evidence type="ECO:0000259" key="8">
    <source>
        <dbReference type="Pfam" id="PF01694"/>
    </source>
</evidence>
<feature type="transmembrane region" description="Helical" evidence="7">
    <location>
        <begin position="63"/>
        <end position="88"/>
    </location>
</feature>
<keyword evidence="4 9" id="KW-0378">Hydrolase</keyword>
<evidence type="ECO:0000313" key="10">
    <source>
        <dbReference type="Proteomes" id="UP001597497"/>
    </source>
</evidence>
<dbReference type="PANTHER" id="PTHR43731">
    <property type="entry name" value="RHOMBOID PROTEASE"/>
    <property type="match status" value="1"/>
</dbReference>
<dbReference type="Proteomes" id="UP001597497">
    <property type="component" value="Unassembled WGS sequence"/>
</dbReference>
<feature type="transmembrane region" description="Helical" evidence="7">
    <location>
        <begin position="100"/>
        <end position="120"/>
    </location>
</feature>
<dbReference type="GO" id="GO:0008233">
    <property type="term" value="F:peptidase activity"/>
    <property type="evidence" value="ECO:0007669"/>
    <property type="project" value="UniProtKB-KW"/>
</dbReference>
<dbReference type="GO" id="GO:0006508">
    <property type="term" value="P:proteolysis"/>
    <property type="evidence" value="ECO:0007669"/>
    <property type="project" value="UniProtKB-KW"/>
</dbReference>
<dbReference type="InterPro" id="IPR035952">
    <property type="entry name" value="Rhomboid-like_sf"/>
</dbReference>
<dbReference type="RefSeq" id="WP_379928562.1">
    <property type="nucleotide sequence ID" value="NZ_JBHUMM010000009.1"/>
</dbReference>
<dbReference type="EMBL" id="JBHUMM010000009">
    <property type="protein sequence ID" value="MFD2671132.1"/>
    <property type="molecule type" value="Genomic_DNA"/>
</dbReference>
<proteinExistence type="inferred from homology"/>
<evidence type="ECO:0000313" key="9">
    <source>
        <dbReference type="EMBL" id="MFD2671132.1"/>
    </source>
</evidence>
<dbReference type="PANTHER" id="PTHR43731:SF14">
    <property type="entry name" value="PRESENILIN-ASSOCIATED RHOMBOID-LIKE PROTEIN, MITOCHONDRIAL"/>
    <property type="match status" value="1"/>
</dbReference>
<comment type="caution">
    <text evidence="9">The sequence shown here is derived from an EMBL/GenBank/DDBJ whole genome shotgun (WGS) entry which is preliminary data.</text>
</comment>
<evidence type="ECO:0000256" key="7">
    <source>
        <dbReference type="SAM" id="Phobius"/>
    </source>
</evidence>
<keyword evidence="9" id="KW-0645">Protease</keyword>
<keyword evidence="3 7" id="KW-0812">Transmembrane</keyword>
<feature type="transmembrane region" description="Helical" evidence="7">
    <location>
        <begin position="190"/>
        <end position="208"/>
    </location>
</feature>
<keyword evidence="10" id="KW-1185">Reference proteome</keyword>
<evidence type="ECO:0000256" key="5">
    <source>
        <dbReference type="ARBA" id="ARBA00022989"/>
    </source>
</evidence>
<keyword evidence="5 7" id="KW-1133">Transmembrane helix</keyword>
<feature type="domain" description="Peptidase S54 rhomboid" evidence="8">
    <location>
        <begin position="61"/>
        <end position="208"/>
    </location>
</feature>
<accession>A0ABW5R7T3</accession>
<evidence type="ECO:0000256" key="4">
    <source>
        <dbReference type="ARBA" id="ARBA00022801"/>
    </source>
</evidence>
<protein>
    <submittedName>
        <fullName evidence="9">Rhomboid family intramembrane serine protease</fullName>
        <ecNumber evidence="9">3.4.21.-</ecNumber>
    </submittedName>
</protein>
<dbReference type="InterPro" id="IPR022764">
    <property type="entry name" value="Peptidase_S54_rhomboid_dom"/>
</dbReference>
<name>A0ABW5R7T3_9BACL</name>
<evidence type="ECO:0000256" key="1">
    <source>
        <dbReference type="ARBA" id="ARBA00004141"/>
    </source>
</evidence>
<evidence type="ECO:0000256" key="6">
    <source>
        <dbReference type="ARBA" id="ARBA00023136"/>
    </source>
</evidence>
<dbReference type="Pfam" id="PF01694">
    <property type="entry name" value="Rhomboid"/>
    <property type="match status" value="1"/>
</dbReference>
<comment type="similarity">
    <text evidence="2">Belongs to the peptidase S54 family.</text>
</comment>
<feature type="transmembrane region" description="Helical" evidence="7">
    <location>
        <begin position="166"/>
        <end position="184"/>
    </location>
</feature>
<feature type="transmembrane region" description="Helical" evidence="7">
    <location>
        <begin position="21"/>
        <end position="43"/>
    </location>
</feature>
<gene>
    <name evidence="9" type="ORF">ACFSUC_05890</name>
</gene>
<reference evidence="10" key="1">
    <citation type="journal article" date="2019" name="Int. J. Syst. Evol. Microbiol.">
        <title>The Global Catalogue of Microorganisms (GCM) 10K type strain sequencing project: providing services to taxonomists for standard genome sequencing and annotation.</title>
        <authorList>
            <consortium name="The Broad Institute Genomics Platform"/>
            <consortium name="The Broad Institute Genome Sequencing Center for Infectious Disease"/>
            <person name="Wu L."/>
            <person name="Ma J."/>
        </authorList>
    </citation>
    <scope>NUCLEOTIDE SEQUENCE [LARGE SCALE GENOMIC DNA]</scope>
    <source>
        <strain evidence="10">KCTC 33676</strain>
    </source>
</reference>
<evidence type="ECO:0000256" key="3">
    <source>
        <dbReference type="ARBA" id="ARBA00022692"/>
    </source>
</evidence>
<evidence type="ECO:0000256" key="2">
    <source>
        <dbReference type="ARBA" id="ARBA00009045"/>
    </source>
</evidence>
<dbReference type="Gene3D" id="1.20.1540.10">
    <property type="entry name" value="Rhomboid-like"/>
    <property type="match status" value="1"/>
</dbReference>
<comment type="subcellular location">
    <subcellularLocation>
        <location evidence="1">Membrane</location>
        <topology evidence="1">Multi-pass membrane protein</topology>
    </subcellularLocation>
</comment>
<feature type="transmembrane region" description="Helical" evidence="7">
    <location>
        <begin position="132"/>
        <end position="154"/>
    </location>
</feature>
<dbReference type="EC" id="3.4.21.-" evidence="9"/>
<dbReference type="SUPFAM" id="SSF144091">
    <property type="entry name" value="Rhomboid-like"/>
    <property type="match status" value="1"/>
</dbReference>
<sequence>MLFLRYESFGEYVKRYPITSLLLLANVLMFVLVMIDGGVGNGFTLVEYGALYDFLMENGRGDWWRYFAAMFLHFSFSHLLFNCFALFVFAPPLENILGKWAYLIFYLGSGLVGNLISELVHVMEGNDVEPYISAGASGAVYGVYGAFLFMTLFYRHLLDEASRKMVQTILIIGIIYSFVSPYIGGAHIGVFAHLGGLLGGFLIFGAFFRRERLQR</sequence>
<organism evidence="9 10">
    <name type="scientific">Marinicrinis sediminis</name>
    <dbReference type="NCBI Taxonomy" id="1652465"/>
    <lineage>
        <taxon>Bacteria</taxon>
        <taxon>Bacillati</taxon>
        <taxon>Bacillota</taxon>
        <taxon>Bacilli</taxon>
        <taxon>Bacillales</taxon>
        <taxon>Paenibacillaceae</taxon>
    </lineage>
</organism>
<keyword evidence="6 7" id="KW-0472">Membrane</keyword>
<dbReference type="InterPro" id="IPR050925">
    <property type="entry name" value="Rhomboid_protease_S54"/>
</dbReference>